<keyword evidence="6 11" id="KW-0547">Nucleotide-binding</keyword>
<dbReference type="SUPFAM" id="SSF52540">
    <property type="entry name" value="P-loop containing nucleoside triphosphate hydrolases"/>
    <property type="match status" value="1"/>
</dbReference>
<dbReference type="Gene3D" id="3.30.63.10">
    <property type="entry name" value="Guanylate Kinase phosphate binding domain"/>
    <property type="match status" value="1"/>
</dbReference>
<proteinExistence type="inferred from homology"/>
<evidence type="ECO:0000256" key="2">
    <source>
        <dbReference type="ARBA" id="ARBA00005790"/>
    </source>
</evidence>
<evidence type="ECO:0000256" key="4">
    <source>
        <dbReference type="ARBA" id="ARBA00016296"/>
    </source>
</evidence>
<dbReference type="GO" id="GO:0004385">
    <property type="term" value="F:GMP kinase activity"/>
    <property type="evidence" value="ECO:0007669"/>
    <property type="project" value="UniProtKB-UniRule"/>
</dbReference>
<dbReference type="NCBIfam" id="TIGR03263">
    <property type="entry name" value="guanyl_kin"/>
    <property type="match status" value="1"/>
</dbReference>
<evidence type="ECO:0000256" key="10">
    <source>
        <dbReference type="ARBA" id="ARBA00048594"/>
    </source>
</evidence>
<dbReference type="EC" id="2.7.4.8" evidence="3 11"/>
<dbReference type="CDD" id="cd00071">
    <property type="entry name" value="GMPK"/>
    <property type="match status" value="1"/>
</dbReference>
<dbReference type="PANTHER" id="PTHR23117">
    <property type="entry name" value="GUANYLATE KINASE-RELATED"/>
    <property type="match status" value="1"/>
</dbReference>
<dbReference type="FunFam" id="3.30.63.10:FF:000002">
    <property type="entry name" value="Guanylate kinase 1"/>
    <property type="match status" value="1"/>
</dbReference>
<dbReference type="Proteomes" id="UP000243333">
    <property type="component" value="Unassembled WGS sequence"/>
</dbReference>
<feature type="domain" description="Guanylate kinase-like" evidence="12">
    <location>
        <begin position="5"/>
        <end position="183"/>
    </location>
</feature>
<comment type="similarity">
    <text evidence="2 11">Belongs to the guanylate kinase family.</text>
</comment>
<keyword evidence="8 11" id="KW-0067">ATP-binding</keyword>
<dbReference type="SMART" id="SM00072">
    <property type="entry name" value="GuKc"/>
    <property type="match status" value="1"/>
</dbReference>
<evidence type="ECO:0000313" key="14">
    <source>
        <dbReference type="Proteomes" id="UP000243333"/>
    </source>
</evidence>
<dbReference type="InterPro" id="IPR017665">
    <property type="entry name" value="Guanylate_kinase"/>
</dbReference>
<comment type="function">
    <text evidence="1 11">Essential for recycling GMP and indirectly, cGMP.</text>
</comment>
<evidence type="ECO:0000256" key="1">
    <source>
        <dbReference type="ARBA" id="ARBA00003531"/>
    </source>
</evidence>
<evidence type="ECO:0000256" key="9">
    <source>
        <dbReference type="ARBA" id="ARBA00030128"/>
    </source>
</evidence>
<evidence type="ECO:0000256" key="3">
    <source>
        <dbReference type="ARBA" id="ARBA00012961"/>
    </source>
</evidence>
<dbReference type="GO" id="GO:0005829">
    <property type="term" value="C:cytosol"/>
    <property type="evidence" value="ECO:0007669"/>
    <property type="project" value="TreeGrafter"/>
</dbReference>
<dbReference type="EMBL" id="FNBU01000009">
    <property type="protein sequence ID" value="SDF40096.1"/>
    <property type="molecule type" value="Genomic_DNA"/>
</dbReference>
<dbReference type="Pfam" id="PF00625">
    <property type="entry name" value="Guanylate_kin"/>
    <property type="match status" value="1"/>
</dbReference>
<feature type="binding site" evidence="11">
    <location>
        <begin position="12"/>
        <end position="19"/>
    </location>
    <ligand>
        <name>ATP</name>
        <dbReference type="ChEBI" id="CHEBI:30616"/>
    </ligand>
</feature>
<dbReference type="PANTHER" id="PTHR23117:SF13">
    <property type="entry name" value="GUANYLATE KINASE"/>
    <property type="match status" value="1"/>
</dbReference>
<protein>
    <recommendedName>
        <fullName evidence="4 11">Guanylate kinase</fullName>
        <ecNumber evidence="3 11">2.7.4.8</ecNumber>
    </recommendedName>
    <alternativeName>
        <fullName evidence="9 11">GMP kinase</fullName>
    </alternativeName>
</protein>
<dbReference type="RefSeq" id="WP_093689519.1">
    <property type="nucleotide sequence ID" value="NZ_FNBU01000009.1"/>
</dbReference>
<keyword evidence="5 11" id="KW-0808">Transferase</keyword>
<comment type="subcellular location">
    <subcellularLocation>
        <location evidence="11">Cytoplasm</location>
    </subcellularLocation>
</comment>
<dbReference type="PROSITE" id="PS00856">
    <property type="entry name" value="GUANYLATE_KINASE_1"/>
    <property type="match status" value="1"/>
</dbReference>
<organism evidence="13 14">
    <name type="scientific">Sporolituus thermophilus DSM 23256</name>
    <dbReference type="NCBI Taxonomy" id="1123285"/>
    <lineage>
        <taxon>Bacteria</taxon>
        <taxon>Bacillati</taxon>
        <taxon>Bacillota</taxon>
        <taxon>Negativicutes</taxon>
        <taxon>Selenomonadales</taxon>
        <taxon>Sporomusaceae</taxon>
        <taxon>Sporolituus</taxon>
    </lineage>
</organism>
<dbReference type="InterPro" id="IPR008144">
    <property type="entry name" value="Guanylate_kin-like_dom"/>
</dbReference>
<evidence type="ECO:0000256" key="7">
    <source>
        <dbReference type="ARBA" id="ARBA00022777"/>
    </source>
</evidence>
<keyword evidence="14" id="KW-1185">Reference proteome</keyword>
<keyword evidence="7 11" id="KW-0418">Kinase</keyword>
<dbReference type="GO" id="GO:0005524">
    <property type="term" value="F:ATP binding"/>
    <property type="evidence" value="ECO:0007669"/>
    <property type="project" value="UniProtKB-UniRule"/>
</dbReference>
<dbReference type="OrthoDB" id="9808150at2"/>
<accession>A0A1G7KSL9</accession>
<evidence type="ECO:0000256" key="11">
    <source>
        <dbReference type="HAMAP-Rule" id="MF_00328"/>
    </source>
</evidence>
<dbReference type="AlphaFoldDB" id="A0A1G7KSL9"/>
<dbReference type="InterPro" id="IPR027417">
    <property type="entry name" value="P-loop_NTPase"/>
</dbReference>
<dbReference type="Gene3D" id="3.40.50.300">
    <property type="entry name" value="P-loop containing nucleotide triphosphate hydrolases"/>
    <property type="match status" value="2"/>
</dbReference>
<gene>
    <name evidence="11" type="primary">gmk</name>
    <name evidence="13" type="ORF">SAMN05660235_01462</name>
</gene>
<dbReference type="InterPro" id="IPR008145">
    <property type="entry name" value="GK/Ca_channel_bsu"/>
</dbReference>
<evidence type="ECO:0000256" key="6">
    <source>
        <dbReference type="ARBA" id="ARBA00022741"/>
    </source>
</evidence>
<evidence type="ECO:0000256" key="8">
    <source>
        <dbReference type="ARBA" id="ARBA00022840"/>
    </source>
</evidence>
<evidence type="ECO:0000256" key="5">
    <source>
        <dbReference type="ARBA" id="ARBA00022679"/>
    </source>
</evidence>
<sequence>MAQQGILIVLSGPSGTGKGTICRELLRNDPNLYYSISATTRSPRTGEVNGVNYWFVSREKFQAMIENDELLEWAEVYGNFYGTPRQYVMDLLNGGKDVLLEIDIQGALQIKKKFPQGVFIYILPPSLDELADRIHKRGTDSAEAIKQRLSCVTSELSCAYNYHYLVVNDEVERAVHKIAAIITAEKCRVERNNGLIDSICQTSRNVLKL</sequence>
<evidence type="ECO:0000259" key="12">
    <source>
        <dbReference type="PROSITE" id="PS50052"/>
    </source>
</evidence>
<keyword evidence="11" id="KW-0963">Cytoplasm</keyword>
<dbReference type="STRING" id="1123285.SAMN05660235_01462"/>
<reference evidence="14" key="1">
    <citation type="submission" date="2016-10" db="EMBL/GenBank/DDBJ databases">
        <authorList>
            <person name="Varghese N."/>
            <person name="Submissions S."/>
        </authorList>
    </citation>
    <scope>NUCLEOTIDE SEQUENCE [LARGE SCALE GENOMIC DNA]</scope>
    <source>
        <strain evidence="14">DSM 23256</strain>
    </source>
</reference>
<dbReference type="HAMAP" id="MF_00328">
    <property type="entry name" value="Guanylate_kinase"/>
    <property type="match status" value="1"/>
</dbReference>
<dbReference type="PROSITE" id="PS50052">
    <property type="entry name" value="GUANYLATE_KINASE_2"/>
    <property type="match status" value="1"/>
</dbReference>
<name>A0A1G7KSL9_9FIRM</name>
<evidence type="ECO:0000313" key="13">
    <source>
        <dbReference type="EMBL" id="SDF40096.1"/>
    </source>
</evidence>
<comment type="catalytic activity">
    <reaction evidence="10 11">
        <text>GMP + ATP = GDP + ADP</text>
        <dbReference type="Rhea" id="RHEA:20780"/>
        <dbReference type="ChEBI" id="CHEBI:30616"/>
        <dbReference type="ChEBI" id="CHEBI:58115"/>
        <dbReference type="ChEBI" id="CHEBI:58189"/>
        <dbReference type="ChEBI" id="CHEBI:456216"/>
        <dbReference type="EC" id="2.7.4.8"/>
    </reaction>
</comment>
<dbReference type="InterPro" id="IPR020590">
    <property type="entry name" value="Guanylate_kinase_CS"/>
</dbReference>